<keyword evidence="3 4" id="KW-0408">Iron</keyword>
<dbReference type="InterPro" id="IPR013427">
    <property type="entry name" value="Haem-bd_dom_put"/>
</dbReference>
<dbReference type="SUPFAM" id="SSF46626">
    <property type="entry name" value="Cytochrome c"/>
    <property type="match status" value="1"/>
</dbReference>
<feature type="chain" id="PRO_5011767597" evidence="5">
    <location>
        <begin position="26"/>
        <end position="1019"/>
    </location>
</feature>
<dbReference type="InterPro" id="IPR009056">
    <property type="entry name" value="Cyt_c-like_dom"/>
</dbReference>
<evidence type="ECO:0000256" key="4">
    <source>
        <dbReference type="PROSITE-ProRule" id="PRU00433"/>
    </source>
</evidence>
<evidence type="ECO:0000256" key="1">
    <source>
        <dbReference type="ARBA" id="ARBA00022617"/>
    </source>
</evidence>
<dbReference type="GO" id="GO:0046872">
    <property type="term" value="F:metal ion binding"/>
    <property type="evidence" value="ECO:0007669"/>
    <property type="project" value="UniProtKB-KW"/>
</dbReference>
<organism evidence="7 8">
    <name type="scientific">Planctomicrobium piriforme</name>
    <dbReference type="NCBI Taxonomy" id="1576369"/>
    <lineage>
        <taxon>Bacteria</taxon>
        <taxon>Pseudomonadati</taxon>
        <taxon>Planctomycetota</taxon>
        <taxon>Planctomycetia</taxon>
        <taxon>Planctomycetales</taxon>
        <taxon>Planctomycetaceae</taxon>
        <taxon>Planctomicrobium</taxon>
    </lineage>
</organism>
<dbReference type="AlphaFoldDB" id="A0A1I3I7N7"/>
<evidence type="ECO:0000256" key="3">
    <source>
        <dbReference type="ARBA" id="ARBA00023004"/>
    </source>
</evidence>
<gene>
    <name evidence="7" type="ORF">SAMN05421753_1093</name>
</gene>
<protein>
    <submittedName>
        <fullName evidence="7">Putative heme-binding domain-containing protein</fullName>
    </submittedName>
</protein>
<reference evidence="8" key="1">
    <citation type="submission" date="2016-10" db="EMBL/GenBank/DDBJ databases">
        <authorList>
            <person name="Varghese N."/>
            <person name="Submissions S."/>
        </authorList>
    </citation>
    <scope>NUCLEOTIDE SEQUENCE [LARGE SCALE GENOMIC DNA]</scope>
    <source>
        <strain evidence="8">DSM 26348</strain>
    </source>
</reference>
<dbReference type="Gene3D" id="1.10.760.10">
    <property type="entry name" value="Cytochrome c-like domain"/>
    <property type="match status" value="1"/>
</dbReference>
<feature type="domain" description="Cytochrome c" evidence="6">
    <location>
        <begin position="875"/>
        <end position="1011"/>
    </location>
</feature>
<proteinExistence type="predicted"/>
<sequence length="1019" mass="111202">MRDLFFRPFRLLFVAAFLLSGRWAAAEESPHWVWLGDAKPETSIRLRKAFEFNGQVKSARLAATADDEITAYVNGHKVFEGKSWQNLETADVKARLVPGRNVIALEARNNTGSGAAIAELRIVDEQGQAHAVVTDAAWLATNETPNKWQAPDFNDQGWSAVQIKGDLGDEKLPWTKSITAKAFGSALSDGLTASELPEPAKNAKVPEGFVIEQVFEVPRSMGSWVSLTTDPQGRLLASDQQGAGLFLITPGHDGTETTVQKLPVSVSGFQGLCYAFDALYGVVNGGSNSGLHRLRDTNGDGLVDSDEHLVKMNGGGEHGPHAVILSPDGKSLYICAGNFTKLPDDITDSKVPRNWSEDHLLPRRWDANGFAAGVLAPGGWVIRVDPEGKQREIISTGFRNEYDIAFNADGELFSYDADMEWDLGAPWYRPTRVCHVTDGSEFGWRSGTGKWPPYFEDSLPPTIEIGPGSPVGIVFGYGAKFPEKYQQSLFILDWTYSTIYAIHLTPSGSSYTGMKEEFAVGQPMQVTDATIGADGALYFTAGGRGTQSTLYRIRYVGSESTAPVDAHNAAGQADRTLRQSLEKMQGHPGGDLNAIFAQLGNADRFIRYAARIALEAQPVDSWKQRALTDASLTPLARITAMIALARQGAAADLPAILTALQPIDVSALDEQPQLALLRAYELAFSRLGAPDDAWRQKVISRLDPLYPAKSYPVNAELAQLLVFLNAPGVVTKTLDLMRNLGPEPIPDWGSLVGRSNYGGTVGKMLENMPPSRAIHFAFVLRNQKEGWTLPQRQEYFQFFIDAAKRPGGHSFSRFLSQMRDDALLTCSPTDQVALQPLTNVSLFSALPKVDPPKGPGRKWTRDEALANLGEKLTKRNYDHGRQLFHAVSCSKCHRFNGEGGSIGPDLSTASKKFPPPDLFDAIIEPSKVISDQYASQQVVTTDGQVLLGRAVQIGDELHVYTPDADALPKVLKKSQVEEIHPSPISQMPVGLLDSLNPEELKDLMAYIISGGEKDSPVYK</sequence>
<keyword evidence="5" id="KW-0732">Signal</keyword>
<evidence type="ECO:0000313" key="8">
    <source>
        <dbReference type="Proteomes" id="UP000199518"/>
    </source>
</evidence>
<dbReference type="GO" id="GO:0009055">
    <property type="term" value="F:electron transfer activity"/>
    <property type="evidence" value="ECO:0007669"/>
    <property type="project" value="InterPro"/>
</dbReference>
<dbReference type="OrthoDB" id="223239at2"/>
<keyword evidence="1 4" id="KW-0349">Heme</keyword>
<dbReference type="Gene3D" id="2.120.10.30">
    <property type="entry name" value="TolB, C-terminal domain"/>
    <property type="match status" value="1"/>
</dbReference>
<dbReference type="PROSITE" id="PS51007">
    <property type="entry name" value="CYTC"/>
    <property type="match status" value="1"/>
</dbReference>
<dbReference type="EMBL" id="FOQD01000009">
    <property type="protein sequence ID" value="SFI43877.1"/>
    <property type="molecule type" value="Genomic_DNA"/>
</dbReference>
<evidence type="ECO:0000313" key="7">
    <source>
        <dbReference type="EMBL" id="SFI43877.1"/>
    </source>
</evidence>
<dbReference type="InterPro" id="IPR036909">
    <property type="entry name" value="Cyt_c-like_dom_sf"/>
</dbReference>
<dbReference type="Gene3D" id="2.60.120.260">
    <property type="entry name" value="Galactose-binding domain-like"/>
    <property type="match status" value="1"/>
</dbReference>
<keyword evidence="2 4" id="KW-0479">Metal-binding</keyword>
<name>A0A1I3I7N7_9PLAN</name>
<evidence type="ECO:0000256" key="2">
    <source>
        <dbReference type="ARBA" id="ARBA00022723"/>
    </source>
</evidence>
<dbReference type="STRING" id="1576369.SAMN05421753_1093"/>
<feature type="signal peptide" evidence="5">
    <location>
        <begin position="1"/>
        <end position="25"/>
    </location>
</feature>
<dbReference type="RefSeq" id="WP_092050646.1">
    <property type="nucleotide sequence ID" value="NZ_FOQD01000009.1"/>
</dbReference>
<dbReference type="InterPro" id="IPR011041">
    <property type="entry name" value="Quinoprot_gluc/sorb_DH_b-prop"/>
</dbReference>
<keyword evidence="8" id="KW-1185">Reference proteome</keyword>
<evidence type="ECO:0000256" key="5">
    <source>
        <dbReference type="SAM" id="SignalP"/>
    </source>
</evidence>
<dbReference type="Pfam" id="PF00034">
    <property type="entry name" value="Cytochrom_C"/>
    <property type="match status" value="1"/>
</dbReference>
<accession>A0A1I3I7N7</accession>
<dbReference type="SUPFAM" id="SSF50952">
    <property type="entry name" value="Soluble quinoprotein glucose dehydrogenase"/>
    <property type="match status" value="1"/>
</dbReference>
<dbReference type="Proteomes" id="UP000199518">
    <property type="component" value="Unassembled WGS sequence"/>
</dbReference>
<dbReference type="NCBIfam" id="TIGR02603">
    <property type="entry name" value="CxxCH_TIGR02603"/>
    <property type="match status" value="1"/>
</dbReference>
<dbReference type="PANTHER" id="PTHR33546:SF1">
    <property type="entry name" value="LARGE, MULTIFUNCTIONAL SECRETED PROTEIN"/>
    <property type="match status" value="1"/>
</dbReference>
<dbReference type="InterPro" id="IPR011042">
    <property type="entry name" value="6-blade_b-propeller_TolB-like"/>
</dbReference>
<evidence type="ECO:0000259" key="6">
    <source>
        <dbReference type="PROSITE" id="PS51007"/>
    </source>
</evidence>
<dbReference type="GO" id="GO:0020037">
    <property type="term" value="F:heme binding"/>
    <property type="evidence" value="ECO:0007669"/>
    <property type="project" value="InterPro"/>
</dbReference>
<dbReference type="PANTHER" id="PTHR33546">
    <property type="entry name" value="LARGE, MULTIFUNCTIONAL SECRETED PROTEIN-RELATED"/>
    <property type="match status" value="1"/>
</dbReference>